<dbReference type="PANTHER" id="PTHR46358">
    <property type="entry name" value="TONSOKU-LIKE PROTEIN"/>
    <property type="match status" value="1"/>
</dbReference>
<gene>
    <name evidence="4" type="ORF">DRE_03867</name>
</gene>
<keyword evidence="2" id="KW-0677">Repeat</keyword>
<evidence type="ECO:0000313" key="4">
    <source>
        <dbReference type="EMBL" id="EWC46855.1"/>
    </source>
</evidence>
<keyword evidence="5" id="KW-1185">Reference proteome</keyword>
<dbReference type="InterPro" id="IPR001611">
    <property type="entry name" value="Leu-rich_rpt"/>
</dbReference>
<dbReference type="EMBL" id="KI966414">
    <property type="protein sequence ID" value="EWC46855.1"/>
    <property type="molecule type" value="Genomic_DNA"/>
</dbReference>
<proteinExistence type="predicted"/>
<evidence type="ECO:0000256" key="3">
    <source>
        <dbReference type="ARBA" id="ARBA00023242"/>
    </source>
</evidence>
<dbReference type="HOGENOM" id="CLU_463774_0_0_1"/>
<dbReference type="GO" id="GO:0000724">
    <property type="term" value="P:double-strand break repair via homologous recombination"/>
    <property type="evidence" value="ECO:0007669"/>
    <property type="project" value="TreeGrafter"/>
</dbReference>
<sequence>MGKLTYVNRRITGIKLAQSIQRDIQKRIPKPGEEKKLAAVQRDPVIELDISGRQLGPEGIVLVCDSLWALGCTKLSRVEELNLSGNDLTAACLRPLRRALSVCPDLRDFDLSNNVIKVTTLDDMKEWGHFLEGFADLKCLRRLDVSHNPLGDIAVEILFRTYALECEIFLPYNLSGTKKIDSFDEPTDVDYSIEGFDIRSSGGHLYLSSHPAQAIDGEGGVVDGIRESKVSVNTISTQSVGILSSSPESSTDSSHDLVELHGLRGIPYIVLSDIKATDLSAMWLSYIITEHPLPADLHPHLPPLKEGPLAATLRKYDAMPNCRGIILSDNPGITPVGQRVLKEAEERRDEDAARVEELFTNGQGRRRSSAVSDMSIEDLSWRNSIGRTGTKDGPANLESWSARSRKLLNDERYSLDRTRAKIQLSVLREKGVGASLLWSRVMRLVVVSRAILLDYSGPIRLDGAEPTLQIDMRDCSARSSLDSTFRMSPDTPPATNDALSKKVSDLDLSATGPTQGAPNGRNVPGNLPIDVWMKIILLAEDSDDLTTRSQRLNIFQWARSRASITSELKYLAESTETQTRRVIAKVKGLAYEL</sequence>
<keyword evidence="3" id="KW-0539">Nucleus</keyword>
<dbReference type="SUPFAM" id="SSF52047">
    <property type="entry name" value="RNI-like"/>
    <property type="match status" value="1"/>
</dbReference>
<name>W7ICK6_9PEZI</name>
<dbReference type="InterPro" id="IPR032675">
    <property type="entry name" value="LRR_dom_sf"/>
</dbReference>
<evidence type="ECO:0000256" key="1">
    <source>
        <dbReference type="ARBA" id="ARBA00004123"/>
    </source>
</evidence>
<dbReference type="PANTHER" id="PTHR46358:SF1">
    <property type="entry name" value="TONSOKU-LIKE PROTEIN"/>
    <property type="match status" value="1"/>
</dbReference>
<dbReference type="AlphaFoldDB" id="W7ICK6"/>
<organism evidence="4 5">
    <name type="scientific">Drechslerella stenobrocha 248</name>
    <dbReference type="NCBI Taxonomy" id="1043628"/>
    <lineage>
        <taxon>Eukaryota</taxon>
        <taxon>Fungi</taxon>
        <taxon>Dikarya</taxon>
        <taxon>Ascomycota</taxon>
        <taxon>Pezizomycotina</taxon>
        <taxon>Orbiliomycetes</taxon>
        <taxon>Orbiliales</taxon>
        <taxon>Orbiliaceae</taxon>
        <taxon>Drechslerella</taxon>
    </lineage>
</organism>
<dbReference type="Proteomes" id="UP000024837">
    <property type="component" value="Unassembled WGS sequence"/>
</dbReference>
<dbReference type="OrthoDB" id="9876299at2759"/>
<accession>W7ICK6</accession>
<reference evidence="4 5" key="1">
    <citation type="submission" date="2013-05" db="EMBL/GenBank/DDBJ databases">
        <title>Drechslerella stenobrocha genome reveals carnivorous origination and mechanical trapping mechanism of predatory fungi.</title>
        <authorList>
            <person name="Liu X."/>
            <person name="Zhang W."/>
            <person name="Liu K."/>
        </authorList>
    </citation>
    <scope>NUCLEOTIDE SEQUENCE [LARGE SCALE GENOMIC DNA]</scope>
    <source>
        <strain evidence="4 5">248</strain>
    </source>
</reference>
<comment type="subcellular location">
    <subcellularLocation>
        <location evidence="1">Nucleus</location>
    </subcellularLocation>
</comment>
<dbReference type="GO" id="GO:0043596">
    <property type="term" value="C:nuclear replication fork"/>
    <property type="evidence" value="ECO:0007669"/>
    <property type="project" value="TreeGrafter"/>
</dbReference>
<protein>
    <submittedName>
        <fullName evidence="4">Uncharacterized protein</fullName>
    </submittedName>
</protein>
<dbReference type="InterPro" id="IPR052311">
    <property type="entry name" value="MMS22L-TONSL_complex_comp"/>
</dbReference>
<evidence type="ECO:0000313" key="5">
    <source>
        <dbReference type="Proteomes" id="UP000024837"/>
    </source>
</evidence>
<evidence type="ECO:0000256" key="2">
    <source>
        <dbReference type="ARBA" id="ARBA00022737"/>
    </source>
</evidence>
<dbReference type="Pfam" id="PF13516">
    <property type="entry name" value="LRR_6"/>
    <property type="match status" value="1"/>
</dbReference>
<dbReference type="GO" id="GO:0031297">
    <property type="term" value="P:replication fork processing"/>
    <property type="evidence" value="ECO:0007669"/>
    <property type="project" value="TreeGrafter"/>
</dbReference>
<dbReference type="Gene3D" id="3.80.10.10">
    <property type="entry name" value="Ribonuclease Inhibitor"/>
    <property type="match status" value="1"/>
</dbReference>